<comment type="similarity">
    <text evidence="1">Belongs to the ABC transporter superfamily.</text>
</comment>
<dbReference type="Proteomes" id="UP001161325">
    <property type="component" value="Unassembled WGS sequence"/>
</dbReference>
<dbReference type="InterPro" id="IPR050683">
    <property type="entry name" value="Bact_Polysacc_Export_ATP-bd"/>
</dbReference>
<dbReference type="CDD" id="cd10147">
    <property type="entry name" value="Wzt_C-like"/>
    <property type="match status" value="1"/>
</dbReference>
<dbReference type="Pfam" id="PF00005">
    <property type="entry name" value="ABC_tran"/>
    <property type="match status" value="1"/>
</dbReference>
<dbReference type="GO" id="GO:0016020">
    <property type="term" value="C:membrane"/>
    <property type="evidence" value="ECO:0007669"/>
    <property type="project" value="InterPro"/>
</dbReference>
<dbReference type="InterPro" id="IPR003439">
    <property type="entry name" value="ABC_transporter-like_ATP-bd"/>
</dbReference>
<dbReference type="CDD" id="cd03220">
    <property type="entry name" value="ABC_KpsT_Wzt"/>
    <property type="match status" value="1"/>
</dbReference>
<keyword evidence="4" id="KW-0067">ATP-binding</keyword>
<dbReference type="InterPro" id="IPR015860">
    <property type="entry name" value="ABC_transpr_TagH-like"/>
</dbReference>
<dbReference type="AlphaFoldDB" id="A0AA37QE11"/>
<dbReference type="PANTHER" id="PTHR46743">
    <property type="entry name" value="TEICHOIC ACIDS EXPORT ATP-BINDING PROTEIN TAGH"/>
    <property type="match status" value="1"/>
</dbReference>
<dbReference type="PROSITE" id="PS50893">
    <property type="entry name" value="ABC_TRANSPORTER_2"/>
    <property type="match status" value="1"/>
</dbReference>
<dbReference type="InterPro" id="IPR003593">
    <property type="entry name" value="AAA+_ATPase"/>
</dbReference>
<dbReference type="SMART" id="SM00382">
    <property type="entry name" value="AAA"/>
    <property type="match status" value="1"/>
</dbReference>
<sequence>MSGAAVQVTDLWKRFHRGERQDSLRDLIPSLLRRSRPGARSAATLRDDDFWAVREVQFGVEFGEALGIIGPNGAGKSTMLKLLTGILRPTRGEIRMRGRLASLIEVSAGFHQDLTGRENVYLQGAVMGMSRREVDRRLDSIIDFSGIETFIDTPVKRYSSGMNARLGFAIAVHLDPDVLVIDEVLSVGDMAFQEKCVQRMKAFKRDGVAIVFVSHNMQAIGDLCDRALVLKSSPRYLGEVGEAIARYLGLAGSGDETMGDGAAVLDVRLTDRQGRTVEAVAPHTPLRLEVVVRADVDIPDAIFSFIVHRATDSLCVYDGNFTTEELRLGPLRAGQTLTVRFDHVAHLARGQYAYKFVLHDPQLAKHRLSVLPVAGLRVDEMRTWSGVADLSVEASALG</sequence>
<evidence type="ECO:0000256" key="4">
    <source>
        <dbReference type="ARBA" id="ARBA00022840"/>
    </source>
</evidence>
<keyword evidence="3" id="KW-0547">Nucleotide-binding</keyword>
<evidence type="ECO:0000256" key="2">
    <source>
        <dbReference type="ARBA" id="ARBA00022448"/>
    </source>
</evidence>
<accession>A0AA37QE11</accession>
<dbReference type="EMBL" id="BRXS01000005">
    <property type="protein sequence ID" value="GLC27156.1"/>
    <property type="molecule type" value="Genomic_DNA"/>
</dbReference>
<keyword evidence="2" id="KW-0813">Transport</keyword>
<dbReference type="GO" id="GO:0016887">
    <property type="term" value="F:ATP hydrolysis activity"/>
    <property type="evidence" value="ECO:0007669"/>
    <property type="project" value="InterPro"/>
</dbReference>
<evidence type="ECO:0000259" key="5">
    <source>
        <dbReference type="PROSITE" id="PS50893"/>
    </source>
</evidence>
<comment type="caution">
    <text evidence="6">The sequence shown here is derived from an EMBL/GenBank/DDBJ whole genome shotgun (WGS) entry which is preliminary data.</text>
</comment>
<dbReference type="Pfam" id="PF14524">
    <property type="entry name" value="Wzt_C"/>
    <property type="match status" value="1"/>
</dbReference>
<feature type="domain" description="ABC transporter" evidence="5">
    <location>
        <begin position="6"/>
        <end position="257"/>
    </location>
</feature>
<evidence type="ECO:0000313" key="7">
    <source>
        <dbReference type="Proteomes" id="UP001161325"/>
    </source>
</evidence>
<evidence type="ECO:0000313" key="6">
    <source>
        <dbReference type="EMBL" id="GLC27156.1"/>
    </source>
</evidence>
<dbReference type="PANTHER" id="PTHR46743:SF2">
    <property type="entry name" value="TEICHOIC ACIDS EXPORT ATP-BINDING PROTEIN TAGH"/>
    <property type="match status" value="1"/>
</dbReference>
<dbReference type="InterPro" id="IPR027417">
    <property type="entry name" value="P-loop_NTPase"/>
</dbReference>
<dbReference type="SUPFAM" id="SSF52540">
    <property type="entry name" value="P-loop containing nucleoside triphosphate hydrolases"/>
    <property type="match status" value="1"/>
</dbReference>
<dbReference type="Gene3D" id="3.40.50.300">
    <property type="entry name" value="P-loop containing nucleotide triphosphate hydrolases"/>
    <property type="match status" value="1"/>
</dbReference>
<protein>
    <recommendedName>
        <fullName evidence="5">ABC transporter domain-containing protein</fullName>
    </recommendedName>
</protein>
<name>A0AA37QE11_9BACT</name>
<reference evidence="6" key="1">
    <citation type="submission" date="2022-08" db="EMBL/GenBank/DDBJ databases">
        <title>Draft genome sequencing of Roseisolibacter agri AW1220.</title>
        <authorList>
            <person name="Tobiishi Y."/>
            <person name="Tonouchi A."/>
        </authorList>
    </citation>
    <scope>NUCLEOTIDE SEQUENCE</scope>
    <source>
        <strain evidence="6">AW1220</strain>
    </source>
</reference>
<evidence type="ECO:0000256" key="1">
    <source>
        <dbReference type="ARBA" id="ARBA00005417"/>
    </source>
</evidence>
<proteinExistence type="inferred from homology"/>
<organism evidence="6 7">
    <name type="scientific">Roseisolibacter agri</name>
    <dbReference type="NCBI Taxonomy" id="2014610"/>
    <lineage>
        <taxon>Bacteria</taxon>
        <taxon>Pseudomonadati</taxon>
        <taxon>Gemmatimonadota</taxon>
        <taxon>Gemmatimonadia</taxon>
        <taxon>Gemmatimonadales</taxon>
        <taxon>Gemmatimonadaceae</taxon>
        <taxon>Roseisolibacter</taxon>
    </lineage>
</organism>
<dbReference type="GO" id="GO:0005524">
    <property type="term" value="F:ATP binding"/>
    <property type="evidence" value="ECO:0007669"/>
    <property type="project" value="UniProtKB-KW"/>
</dbReference>
<evidence type="ECO:0000256" key="3">
    <source>
        <dbReference type="ARBA" id="ARBA00022741"/>
    </source>
</evidence>
<dbReference type="InterPro" id="IPR029439">
    <property type="entry name" value="Wzt_C"/>
</dbReference>
<gene>
    <name evidence="6" type="ORF">rosag_36690</name>
</gene>
<dbReference type="GO" id="GO:0140359">
    <property type="term" value="F:ABC-type transporter activity"/>
    <property type="evidence" value="ECO:0007669"/>
    <property type="project" value="InterPro"/>
</dbReference>
<keyword evidence="7" id="KW-1185">Reference proteome</keyword>
<dbReference type="Gene3D" id="2.70.50.60">
    <property type="entry name" value="abc- transporter (atp binding component) like domain"/>
    <property type="match status" value="1"/>
</dbReference>